<dbReference type="Proteomes" id="UP000053244">
    <property type="component" value="Unassembled WGS sequence"/>
</dbReference>
<proteinExistence type="predicted"/>
<comment type="caution">
    <text evidence="2">The sequence shown here is derived from an EMBL/GenBank/DDBJ whole genome shotgun (WGS) entry which is preliminary data.</text>
</comment>
<dbReference type="RefSeq" id="WP_067694643.1">
    <property type="nucleotide sequence ID" value="NZ_LLZH01000223.1"/>
</dbReference>
<reference evidence="2 3" key="1">
    <citation type="submission" date="2015-10" db="EMBL/GenBank/DDBJ databases">
        <authorList>
            <person name="Gilbert D.G."/>
        </authorList>
    </citation>
    <scope>NUCLEOTIDE SEQUENCE [LARGE SCALE GENOMIC DNA]</scope>
    <source>
        <strain evidence="2 3">NRRL B-16712</strain>
    </source>
</reference>
<dbReference type="InterPro" id="IPR018310">
    <property type="entry name" value="Put_endonuclease_Z1-dom"/>
</dbReference>
<feature type="domain" description="Putative endonuclease Z1" evidence="1">
    <location>
        <begin position="300"/>
        <end position="525"/>
    </location>
</feature>
<sequence length="737" mass="82295">MSSYVKAIVSSDDNGEFLPAVGEQAQRVLSGLPEEAQLSIREESLRVLARCGSARDEWSAAQLVVGEVQSGKTLSFTTVMALARDNDYPLIVVLAGTKNNLLTQTEKRLKRDLNVYGDGGLNPWRTWTNPTAADTDSLLRLLQEWSDPAFSADERQTAVLFVLKHAGRLDALTNLLNEVFDKRMARPVRALVIDDEADQASLNIKAAKGQESTVYAAVQGMRAALARHVYLMYTATPQAPLLISIADALSPEKVTMLAAGHDYVGGADLFADQSSQFVRQITEQDMVAALDPSAEAAPRSLADALAFWALALVVAQRRNGPRPLAMLVHPASTKDLHKKYDEWVKAILDDWREVLRDEDDVAYGELLDDTFVPAYEDLARTVPELPSYQEEPTHLRSMLSTARVYLNRVEQRVVNSETAAEIPEEEWKTFPGWIVIGGNKLDRGFTVQSLAVTYMPRGPGVGNADTIQQRGRFFGYKRPYLDLLRGWFSADLARIFKQYVEHEHSMQAQLREVDQKGSSLKEWRRKLLLDPDLRPTRQQVITLSSETAVVGKSKFPFRQEDLYFEGLATDNAGLLTEVSKLLERLGSPDQRDQRPGPEHGRHHIAPWNYAEAMQLIEAWACSPVEREQLDRLLFLIAAVQDGVVDKPLQVVVMGMDNLEPRNRSRSVSNSLSISRLFQGRASTQDRYPGDEAFREPTAITVQVHMVDPQGSGTGPVPALAVGIPDGWERRVYWELPR</sequence>
<accession>A0A101JQP7</accession>
<dbReference type="Pfam" id="PF10593">
    <property type="entry name" value="Z1"/>
    <property type="match status" value="1"/>
</dbReference>
<protein>
    <recommendedName>
        <fullName evidence="1">Putative endonuclease Z1 domain-containing protein</fullName>
    </recommendedName>
</protein>
<gene>
    <name evidence="2" type="ORF">ADL15_22690</name>
</gene>
<dbReference type="EMBL" id="LLZH01000223">
    <property type="protein sequence ID" value="KUL31260.1"/>
    <property type="molecule type" value="Genomic_DNA"/>
</dbReference>
<evidence type="ECO:0000313" key="3">
    <source>
        <dbReference type="Proteomes" id="UP000053244"/>
    </source>
</evidence>
<evidence type="ECO:0000313" key="2">
    <source>
        <dbReference type="EMBL" id="KUL31260.1"/>
    </source>
</evidence>
<evidence type="ECO:0000259" key="1">
    <source>
        <dbReference type="Pfam" id="PF10593"/>
    </source>
</evidence>
<organism evidence="2 3">
    <name type="scientific">Actinoplanes awajinensis subsp. mycoplanecinus</name>
    <dbReference type="NCBI Taxonomy" id="135947"/>
    <lineage>
        <taxon>Bacteria</taxon>
        <taxon>Bacillati</taxon>
        <taxon>Actinomycetota</taxon>
        <taxon>Actinomycetes</taxon>
        <taxon>Micromonosporales</taxon>
        <taxon>Micromonosporaceae</taxon>
        <taxon>Actinoplanes</taxon>
    </lineage>
</organism>
<keyword evidence="3" id="KW-1185">Reference proteome</keyword>
<dbReference type="OrthoDB" id="436461at2"/>
<dbReference type="AlphaFoldDB" id="A0A101JQP7"/>
<name>A0A101JQP7_9ACTN</name>